<organism evidence="4 5">
    <name type="scientific">Alteraurantiacibacter buctensis</name>
    <dbReference type="NCBI Taxonomy" id="1503981"/>
    <lineage>
        <taxon>Bacteria</taxon>
        <taxon>Pseudomonadati</taxon>
        <taxon>Pseudomonadota</taxon>
        <taxon>Alphaproteobacteria</taxon>
        <taxon>Sphingomonadales</taxon>
        <taxon>Erythrobacteraceae</taxon>
        <taxon>Alteraurantiacibacter</taxon>
    </lineage>
</organism>
<evidence type="ECO:0000313" key="5">
    <source>
        <dbReference type="Proteomes" id="UP000466966"/>
    </source>
</evidence>
<reference evidence="4 5" key="1">
    <citation type="submission" date="2019-12" db="EMBL/GenBank/DDBJ databases">
        <title>Genomic-based taxomic classification of the family Erythrobacteraceae.</title>
        <authorList>
            <person name="Xu L."/>
        </authorList>
    </citation>
    <scope>NUCLEOTIDE SEQUENCE [LARGE SCALE GENOMIC DNA]</scope>
    <source>
        <strain evidence="4 5">M0322</strain>
    </source>
</reference>
<dbReference type="InterPro" id="IPR016161">
    <property type="entry name" value="Ald_DH/histidinol_DH"/>
</dbReference>
<dbReference type="InterPro" id="IPR016162">
    <property type="entry name" value="Ald_DH_N"/>
</dbReference>
<proteinExistence type="inferred from homology"/>
<sequence>MQTDTRFYIDGQFTDRPNAPLLPVVNPATEEVFGQVAAGSADDVDLAVAAAKRAFASFSKTSPEERMALLERVREGLEARTEEFAQAIVTEMGAQIGFARAGQVYFGVEHVRVAIEVLKTFRFQHLLEPNPGAPITIRREPIGVVAAITPWNWPLYQITAKVAPAIAAGCTVVLKPSELSPFSAMLFAEVMHEAGCPAGVFNLVNGTGDVVGNAMSGHPDVDMVSFTGSTRAGVLVAQGAAGTIKRVVQELGGKSPNVFLPDADFAGSIPKAVMGAMRNCGQSCAAPTRILVPADRLAEVEQLAADAANAIVVGDPLDEASVLGPLANGPQFTKVQGLIEAGIAEGAKLICGGPGRPEGLTRGYYAKPTIFSAVTTDMRVAQEEIFGPVVVIMPYTDLDDAERIANATVYGLSSHVQSASIDNARAFAHRIRAGQVHINFPAWSGYAPFGGYRQSGNGREYGVYGVEEYLETKAMLGY</sequence>
<evidence type="ECO:0000259" key="3">
    <source>
        <dbReference type="Pfam" id="PF00171"/>
    </source>
</evidence>
<dbReference type="Gene3D" id="3.40.309.10">
    <property type="entry name" value="Aldehyde Dehydrogenase, Chain A, domain 2"/>
    <property type="match status" value="1"/>
</dbReference>
<name>A0A844YRW0_9SPHN</name>
<comment type="similarity">
    <text evidence="1">Belongs to the aldehyde dehydrogenase family.</text>
</comment>
<evidence type="ECO:0000256" key="1">
    <source>
        <dbReference type="ARBA" id="ARBA00009986"/>
    </source>
</evidence>
<dbReference type="GO" id="GO:0016620">
    <property type="term" value="F:oxidoreductase activity, acting on the aldehyde or oxo group of donors, NAD or NADP as acceptor"/>
    <property type="evidence" value="ECO:0007669"/>
    <property type="project" value="InterPro"/>
</dbReference>
<dbReference type="Proteomes" id="UP000466966">
    <property type="component" value="Unassembled WGS sequence"/>
</dbReference>
<dbReference type="InterPro" id="IPR015590">
    <property type="entry name" value="Aldehyde_DH_dom"/>
</dbReference>
<accession>A0A844YRW0</accession>
<dbReference type="OrthoDB" id="9761688at2"/>
<dbReference type="SUPFAM" id="SSF53720">
    <property type="entry name" value="ALDH-like"/>
    <property type="match status" value="1"/>
</dbReference>
<dbReference type="CDD" id="cd07138">
    <property type="entry name" value="ALDH_CddD_SSP0762"/>
    <property type="match status" value="1"/>
</dbReference>
<dbReference type="AlphaFoldDB" id="A0A844YRW0"/>
<dbReference type="PANTHER" id="PTHR42804:SF1">
    <property type="entry name" value="ALDEHYDE DEHYDROGENASE-RELATED"/>
    <property type="match status" value="1"/>
</dbReference>
<dbReference type="RefSeq" id="WP_160771046.1">
    <property type="nucleotide sequence ID" value="NZ_WTYV01000002.1"/>
</dbReference>
<dbReference type="PANTHER" id="PTHR42804">
    <property type="entry name" value="ALDEHYDE DEHYDROGENASE"/>
    <property type="match status" value="1"/>
</dbReference>
<keyword evidence="5" id="KW-1185">Reference proteome</keyword>
<feature type="domain" description="Aldehyde dehydrogenase" evidence="3">
    <location>
        <begin position="22"/>
        <end position="474"/>
    </location>
</feature>
<dbReference type="Gene3D" id="3.40.605.10">
    <property type="entry name" value="Aldehyde Dehydrogenase, Chain A, domain 1"/>
    <property type="match status" value="1"/>
</dbReference>
<comment type="caution">
    <text evidence="4">The sequence shown here is derived from an EMBL/GenBank/DDBJ whole genome shotgun (WGS) entry which is preliminary data.</text>
</comment>
<gene>
    <name evidence="4" type="ORF">GRI99_05520</name>
</gene>
<dbReference type="InterPro" id="IPR016163">
    <property type="entry name" value="Ald_DH_C"/>
</dbReference>
<evidence type="ECO:0000256" key="2">
    <source>
        <dbReference type="ARBA" id="ARBA00023002"/>
    </source>
</evidence>
<protein>
    <submittedName>
        <fullName evidence="4">Aldehyde dehydrogenase family protein</fullName>
    </submittedName>
</protein>
<dbReference type="Pfam" id="PF00171">
    <property type="entry name" value="Aldedh"/>
    <property type="match status" value="1"/>
</dbReference>
<dbReference type="FunFam" id="3.40.605.10:FF:000007">
    <property type="entry name" value="NAD/NADP-dependent betaine aldehyde dehydrogenase"/>
    <property type="match status" value="1"/>
</dbReference>
<dbReference type="EMBL" id="WTYV01000002">
    <property type="protein sequence ID" value="MXO71095.1"/>
    <property type="molecule type" value="Genomic_DNA"/>
</dbReference>
<keyword evidence="2" id="KW-0560">Oxidoreductase</keyword>
<evidence type="ECO:0000313" key="4">
    <source>
        <dbReference type="EMBL" id="MXO71095.1"/>
    </source>
</evidence>